<dbReference type="Pfam" id="PF01383">
    <property type="entry name" value="CpcD"/>
    <property type="match status" value="1"/>
</dbReference>
<dbReference type="InterPro" id="IPR008213">
    <property type="entry name" value="CpcD-like_dom"/>
</dbReference>
<dbReference type="PIRSF" id="PIRSF005898">
    <property type="entry name" value="Phycobilisome_CpeC/CpcI"/>
    <property type="match status" value="1"/>
</dbReference>
<reference evidence="10" key="1">
    <citation type="submission" date="2017-10" db="EMBL/GenBank/DDBJ databases">
        <title>Draft genome sequence of the planktic cyanobacteria Tychonema bourrellyi isolated from alpine lentic freshwater.</title>
        <authorList>
            <person name="Tett A."/>
            <person name="Armanini F."/>
            <person name="Asnicar F."/>
            <person name="Boscaini A."/>
            <person name="Pasolli E."/>
            <person name="Zolfo M."/>
            <person name="Donati C."/>
            <person name="Salmaso N."/>
            <person name="Segata N."/>
        </authorList>
    </citation>
    <scope>NUCLEOTIDE SEQUENCE</scope>
    <source>
        <strain evidence="10">FEM_GT703</strain>
    </source>
</reference>
<dbReference type="InterPro" id="IPR038255">
    <property type="entry name" value="PBS_linker_sf"/>
</dbReference>
<dbReference type="GO" id="GO:0015979">
    <property type="term" value="P:photosynthesis"/>
    <property type="evidence" value="ECO:0007669"/>
    <property type="project" value="UniProtKB-KW"/>
</dbReference>
<dbReference type="SMART" id="SM01094">
    <property type="entry name" value="CpcD"/>
    <property type="match status" value="1"/>
</dbReference>
<gene>
    <name evidence="10" type="ORF">CP500_008535</name>
</gene>
<feature type="domain" description="CpcD-like" evidence="8">
    <location>
        <begin position="235"/>
        <end position="293"/>
    </location>
</feature>
<dbReference type="InterPro" id="IPR016470">
    <property type="entry name" value="Phycobilisome"/>
</dbReference>
<sequence length="294" mass="32898">MVFGPASRLGVSLFEETPSLELMPGHSQEEVETVILAVYRHVFGNAYVMESERATIPESQFKRGELSVREFVRALAKSDAYRSRFFDTCPRYRFIELNFKHLLGRAPDGLEEMRTHSTILDTQGFEAEIDSYLDTDEYQNAYGENIVPFYRGYKTQPGKNMVGFTHMFALLRGASSSDFKGSISGKAPVLNKFVIQETPLPIVPPSGGTVGDGWAFQEYAMNARSRAGLGAQAEGKVYRITVTGYRSSGTTVINKVSKFRRSNQVYLVPFDRLSQEYQRIHKQGGVIASITAVN</sequence>
<comment type="subcellular location">
    <subcellularLocation>
        <location evidence="1">Cellular thylakoid membrane</location>
        <topology evidence="1">Peripheral membrane protein</topology>
        <orientation evidence="1">Cytoplasmic side</orientation>
    </subcellularLocation>
</comment>
<evidence type="ECO:0000256" key="3">
    <source>
        <dbReference type="ARBA" id="ARBA00022549"/>
    </source>
</evidence>
<dbReference type="Proteomes" id="UP000226442">
    <property type="component" value="Unassembled WGS sequence"/>
</dbReference>
<protein>
    <submittedName>
        <fullName evidence="10">Photosystem I reaction center subunit XII</fullName>
    </submittedName>
</protein>
<keyword evidence="5" id="KW-0793">Thylakoid</keyword>
<dbReference type="Gene3D" id="1.10.3130.20">
    <property type="entry name" value="Phycobilisome linker domain"/>
    <property type="match status" value="1"/>
</dbReference>
<name>A0A2G4F336_9CYAN</name>
<dbReference type="PANTHER" id="PTHR34011">
    <property type="entry name" value="PHYCOBILISOME 32.1 KDA LINKER POLYPEPTIDE, PHYCOCYANIN-ASSOCIATED, ROD 2-RELATED"/>
    <property type="match status" value="1"/>
</dbReference>
<evidence type="ECO:0000256" key="7">
    <source>
        <dbReference type="PROSITE-ProRule" id="PRU00775"/>
    </source>
</evidence>
<dbReference type="AlphaFoldDB" id="A0A2G4F336"/>
<dbReference type="PANTHER" id="PTHR34011:SF6">
    <property type="entry name" value="PHYCOBILIPROTEIN APCE"/>
    <property type="match status" value="1"/>
</dbReference>
<comment type="caution">
    <text evidence="10">The sequence shown here is derived from an EMBL/GenBank/DDBJ whole genome shotgun (WGS) entry which is preliminary data.</text>
</comment>
<dbReference type="InterPro" id="IPR001297">
    <property type="entry name" value="PBS_linker_dom"/>
</dbReference>
<evidence type="ECO:0000256" key="6">
    <source>
        <dbReference type="ARBA" id="ARBA00023136"/>
    </source>
</evidence>
<feature type="domain" description="PBS-linker" evidence="9">
    <location>
        <begin position="1"/>
        <end position="179"/>
    </location>
</feature>
<evidence type="ECO:0000256" key="4">
    <source>
        <dbReference type="ARBA" id="ARBA00022738"/>
    </source>
</evidence>
<proteinExistence type="inferred from homology"/>
<dbReference type="GO" id="GO:0031676">
    <property type="term" value="C:plasma membrane-derived thylakoid membrane"/>
    <property type="evidence" value="ECO:0007669"/>
    <property type="project" value="UniProtKB-SubCell"/>
</dbReference>
<dbReference type="EMBL" id="NXIB02000038">
    <property type="protein sequence ID" value="PHX55877.1"/>
    <property type="molecule type" value="Genomic_DNA"/>
</dbReference>
<evidence type="ECO:0000313" key="11">
    <source>
        <dbReference type="Proteomes" id="UP000226442"/>
    </source>
</evidence>
<dbReference type="PROSITE" id="PS51441">
    <property type="entry name" value="CPCD_LIKE"/>
    <property type="match status" value="1"/>
</dbReference>
<evidence type="ECO:0000256" key="5">
    <source>
        <dbReference type="ARBA" id="ARBA00023078"/>
    </source>
</evidence>
<keyword evidence="3" id="KW-0042">Antenna complex</keyword>
<organism evidence="10 11">
    <name type="scientific">Tychonema bourrellyi FEM_GT703</name>
    <dbReference type="NCBI Taxonomy" id="2040638"/>
    <lineage>
        <taxon>Bacteria</taxon>
        <taxon>Bacillati</taxon>
        <taxon>Cyanobacteriota</taxon>
        <taxon>Cyanophyceae</taxon>
        <taxon>Oscillatoriophycideae</taxon>
        <taxon>Oscillatoriales</taxon>
        <taxon>Microcoleaceae</taxon>
        <taxon>Tychonema</taxon>
    </lineage>
</organism>
<evidence type="ECO:0000259" key="9">
    <source>
        <dbReference type="PROSITE" id="PS51445"/>
    </source>
</evidence>
<comment type="similarity">
    <text evidence="7">Belongs to the phycobilisome linker protein family.</text>
</comment>
<evidence type="ECO:0000256" key="2">
    <source>
        <dbReference type="ARBA" id="ARBA00022531"/>
    </source>
</evidence>
<evidence type="ECO:0000259" key="8">
    <source>
        <dbReference type="PROSITE" id="PS51441"/>
    </source>
</evidence>
<keyword evidence="2" id="KW-0602">Photosynthesis</keyword>
<evidence type="ECO:0000313" key="10">
    <source>
        <dbReference type="EMBL" id="PHX55877.1"/>
    </source>
</evidence>
<keyword evidence="11" id="KW-1185">Reference proteome</keyword>
<dbReference type="GO" id="GO:0030089">
    <property type="term" value="C:phycobilisome"/>
    <property type="evidence" value="ECO:0007669"/>
    <property type="project" value="UniProtKB-UniRule"/>
</dbReference>
<keyword evidence="4 7" id="KW-0605">Phycobilisome</keyword>
<dbReference type="PROSITE" id="PS51445">
    <property type="entry name" value="PBS_LINKER"/>
    <property type="match status" value="1"/>
</dbReference>
<dbReference type="OrthoDB" id="420396at2"/>
<dbReference type="Pfam" id="PF00427">
    <property type="entry name" value="PBS_linker_poly"/>
    <property type="match status" value="1"/>
</dbReference>
<dbReference type="RefSeq" id="WP_096830805.1">
    <property type="nucleotide sequence ID" value="NZ_NXIB02000038.1"/>
</dbReference>
<accession>A0A2G4F336</accession>
<evidence type="ECO:0000256" key="1">
    <source>
        <dbReference type="ARBA" id="ARBA00004445"/>
    </source>
</evidence>
<keyword evidence="6" id="KW-0472">Membrane</keyword>